<keyword evidence="1" id="KW-1133">Transmembrane helix</keyword>
<reference evidence="4" key="1">
    <citation type="submission" date="2016-10" db="EMBL/GenBank/DDBJ databases">
        <authorList>
            <person name="Varghese N."/>
            <person name="Submissions S."/>
        </authorList>
    </citation>
    <scope>NUCLEOTIDE SEQUENCE [LARGE SCALE GENOMIC DNA]</scope>
    <source>
        <strain evidence="4">DSM 17834</strain>
    </source>
</reference>
<keyword evidence="2" id="KW-0732">Signal</keyword>
<feature type="transmembrane region" description="Helical" evidence="1">
    <location>
        <begin position="99"/>
        <end position="117"/>
    </location>
</feature>
<evidence type="ECO:0008006" key="5">
    <source>
        <dbReference type="Google" id="ProtNLM"/>
    </source>
</evidence>
<keyword evidence="1" id="KW-0812">Transmembrane</keyword>
<proteinExistence type="predicted"/>
<dbReference type="EMBL" id="FOWX01000020">
    <property type="protein sequence ID" value="SFP82510.1"/>
    <property type="molecule type" value="Genomic_DNA"/>
</dbReference>
<dbReference type="Pfam" id="PF20332">
    <property type="entry name" value="DUF6627"/>
    <property type="match status" value="1"/>
</dbReference>
<evidence type="ECO:0000313" key="3">
    <source>
        <dbReference type="EMBL" id="SFP82510.1"/>
    </source>
</evidence>
<dbReference type="RefSeq" id="WP_090502485.1">
    <property type="nucleotide sequence ID" value="NZ_FOWX01000020.1"/>
</dbReference>
<accession>A0A1I5THH3</accession>
<evidence type="ECO:0000256" key="1">
    <source>
        <dbReference type="SAM" id="Phobius"/>
    </source>
</evidence>
<dbReference type="AlphaFoldDB" id="A0A1I5THH3"/>
<evidence type="ECO:0000313" key="4">
    <source>
        <dbReference type="Proteomes" id="UP000198784"/>
    </source>
</evidence>
<sequence length="118" mass="12413">MKTPALTFVVALLTALLLLLPPLTAQAAMIGTQEVIAEQTLQADRDKVSEFLNRADVEERLQAMDVPAALANSRVDALTPAEVATLAQRIDALPAGGALSGNDFIIILLVAILVALLI</sequence>
<organism evidence="3 4">
    <name type="scientific">Pseudomonas borbori</name>
    <dbReference type="NCBI Taxonomy" id="289003"/>
    <lineage>
        <taxon>Bacteria</taxon>
        <taxon>Pseudomonadati</taxon>
        <taxon>Pseudomonadota</taxon>
        <taxon>Gammaproteobacteria</taxon>
        <taxon>Pseudomonadales</taxon>
        <taxon>Pseudomonadaceae</taxon>
        <taxon>Pseudomonas</taxon>
    </lineage>
</organism>
<evidence type="ECO:0000256" key="2">
    <source>
        <dbReference type="SAM" id="SignalP"/>
    </source>
</evidence>
<keyword evidence="4" id="KW-1185">Reference proteome</keyword>
<dbReference type="Proteomes" id="UP000198784">
    <property type="component" value="Unassembled WGS sequence"/>
</dbReference>
<keyword evidence="1" id="KW-0472">Membrane</keyword>
<gene>
    <name evidence="3" type="ORF">SAMN05216190_12046</name>
</gene>
<dbReference type="OrthoDB" id="6401969at2"/>
<name>A0A1I5THH3_9PSED</name>
<protein>
    <recommendedName>
        <fullName evidence="5">PA2779 family protein</fullName>
    </recommendedName>
</protein>
<dbReference type="STRING" id="289003.SAMN05216190_12046"/>
<dbReference type="NCBIfam" id="NF033919">
    <property type="entry name" value="PA2779_fam"/>
    <property type="match status" value="1"/>
</dbReference>
<feature type="signal peptide" evidence="2">
    <location>
        <begin position="1"/>
        <end position="27"/>
    </location>
</feature>
<feature type="chain" id="PRO_5011436407" description="PA2779 family protein" evidence="2">
    <location>
        <begin position="28"/>
        <end position="118"/>
    </location>
</feature>
<dbReference type="InterPro" id="IPR046735">
    <property type="entry name" value="PA2779-like"/>
</dbReference>